<evidence type="ECO:0000313" key="4">
    <source>
        <dbReference type="Proteomes" id="UP001140206"/>
    </source>
</evidence>
<dbReference type="EMBL" id="JAMFTS010000004">
    <property type="protein sequence ID" value="KAJ4760934.1"/>
    <property type="molecule type" value="Genomic_DNA"/>
</dbReference>
<proteinExistence type="predicted"/>
<accession>A0AAV8CYN8</accession>
<dbReference type="InterPro" id="IPR055414">
    <property type="entry name" value="LRR_R13L4/SHOC2-like"/>
</dbReference>
<dbReference type="Pfam" id="PF23598">
    <property type="entry name" value="LRR_14"/>
    <property type="match status" value="1"/>
</dbReference>
<keyword evidence="4" id="KW-1185">Reference proteome</keyword>
<evidence type="ECO:0000256" key="1">
    <source>
        <dbReference type="ARBA" id="ARBA00022737"/>
    </source>
</evidence>
<dbReference type="PANTHER" id="PTHR23155:SF1205">
    <property type="entry name" value="DISEASE RESISTANCE PROTEIN RPM1"/>
    <property type="match status" value="1"/>
</dbReference>
<protein>
    <submittedName>
        <fullName evidence="3">Disease resistance protein (CC-NBS-LRR class) family protein</fullName>
    </submittedName>
</protein>
<dbReference type="PANTHER" id="PTHR23155">
    <property type="entry name" value="DISEASE RESISTANCE PROTEIN RP"/>
    <property type="match status" value="1"/>
</dbReference>
<evidence type="ECO:0000313" key="3">
    <source>
        <dbReference type="EMBL" id="KAJ4760934.1"/>
    </source>
</evidence>
<keyword evidence="1" id="KW-0677">Repeat</keyword>
<dbReference type="Gene3D" id="3.80.10.10">
    <property type="entry name" value="Ribonuclease Inhibitor"/>
    <property type="match status" value="1"/>
</dbReference>
<comment type="caution">
    <text evidence="3">The sequence shown here is derived from an EMBL/GenBank/DDBJ whole genome shotgun (WGS) entry which is preliminary data.</text>
</comment>
<dbReference type="GO" id="GO:0098542">
    <property type="term" value="P:defense response to other organism"/>
    <property type="evidence" value="ECO:0007669"/>
    <property type="project" value="TreeGrafter"/>
</dbReference>
<dbReference type="AlphaFoldDB" id="A0AAV8CYN8"/>
<reference evidence="3" key="1">
    <citation type="submission" date="2022-08" db="EMBL/GenBank/DDBJ databases">
        <authorList>
            <person name="Marques A."/>
        </authorList>
    </citation>
    <scope>NUCLEOTIDE SEQUENCE</scope>
    <source>
        <strain evidence="3">RhyPub2mFocal</strain>
        <tissue evidence="3">Leaves</tissue>
    </source>
</reference>
<organism evidence="3 4">
    <name type="scientific">Rhynchospora pubera</name>
    <dbReference type="NCBI Taxonomy" id="906938"/>
    <lineage>
        <taxon>Eukaryota</taxon>
        <taxon>Viridiplantae</taxon>
        <taxon>Streptophyta</taxon>
        <taxon>Embryophyta</taxon>
        <taxon>Tracheophyta</taxon>
        <taxon>Spermatophyta</taxon>
        <taxon>Magnoliopsida</taxon>
        <taxon>Liliopsida</taxon>
        <taxon>Poales</taxon>
        <taxon>Cyperaceae</taxon>
        <taxon>Cyperoideae</taxon>
        <taxon>Rhynchosporeae</taxon>
        <taxon>Rhynchospora</taxon>
    </lineage>
</organism>
<gene>
    <name evidence="3" type="ORF">LUZ62_071309</name>
</gene>
<dbReference type="InterPro" id="IPR044974">
    <property type="entry name" value="Disease_R_plants"/>
</dbReference>
<feature type="domain" description="Disease resistance R13L4/SHOC-2-like LRR" evidence="2">
    <location>
        <begin position="92"/>
        <end position="381"/>
    </location>
</feature>
<dbReference type="InterPro" id="IPR032675">
    <property type="entry name" value="LRR_dom_sf"/>
</dbReference>
<dbReference type="Proteomes" id="UP001140206">
    <property type="component" value="Chromosome 4"/>
</dbReference>
<sequence>MIQVSSRHSIGSIKSCRLHDLLRDLAMHHAEKENFVTVFPKPQGVNHPHRVIRRASLQSVDYAEFINYVVDKNTRSLLCLGRRRFPVTDFSSEIVKFRLLRVVEIENARIKIAGIDGLIHMKYLGLRGCYILEWPSKFLWFRLKNLETLDFRDVQCSDFRGIRLTDLWKIGTLRHVLFSFTDTNPWKGLPSNADLTNLQNLGWVTGEHAWRNQLPCLKNLRKLKFNNGALREPRIVWDVVGHLLETLPYLQTLEIAAGYDNDIPKEIVYPRGLPNYQNLQILYLKGALGVNKVEASLFPEYLVKLTLIHSKLKEDPMPELGRLKTLQKLQIGGYVYSFYVHKFVMICPVGFPVLQTLWLDIRGVLSLTIMEGVMPKLKHLTKKDEKMTINLPRELSQFSP</sequence>
<name>A0AAV8CYN8_9POAL</name>
<evidence type="ECO:0000259" key="2">
    <source>
        <dbReference type="Pfam" id="PF23598"/>
    </source>
</evidence>
<dbReference type="SUPFAM" id="SSF52058">
    <property type="entry name" value="L domain-like"/>
    <property type="match status" value="1"/>
</dbReference>